<dbReference type="GO" id="GO:0046513">
    <property type="term" value="P:ceramide biosynthetic process"/>
    <property type="evidence" value="ECO:0007669"/>
    <property type="project" value="InterPro"/>
</dbReference>
<dbReference type="InterPro" id="IPR006634">
    <property type="entry name" value="TLC-dom"/>
</dbReference>
<evidence type="ECO:0000313" key="9">
    <source>
        <dbReference type="EMBL" id="PWI64978.1"/>
    </source>
</evidence>
<evidence type="ECO:0000256" key="5">
    <source>
        <dbReference type="ARBA" id="ARBA00023136"/>
    </source>
</evidence>
<organism evidence="9 10">
    <name type="scientific">Purpureocillium lilacinum</name>
    <name type="common">Paecilomyces lilacinus</name>
    <dbReference type="NCBI Taxonomy" id="33203"/>
    <lineage>
        <taxon>Eukaryota</taxon>
        <taxon>Fungi</taxon>
        <taxon>Dikarya</taxon>
        <taxon>Ascomycota</taxon>
        <taxon>Pezizomycotina</taxon>
        <taxon>Sordariomycetes</taxon>
        <taxon>Hypocreomycetidae</taxon>
        <taxon>Hypocreales</taxon>
        <taxon>Ophiocordycipitaceae</taxon>
        <taxon>Purpureocillium</taxon>
    </lineage>
</organism>
<evidence type="ECO:0000256" key="6">
    <source>
        <dbReference type="PROSITE-ProRule" id="PRU00205"/>
    </source>
</evidence>
<evidence type="ECO:0000256" key="3">
    <source>
        <dbReference type="ARBA" id="ARBA00022692"/>
    </source>
</evidence>
<evidence type="ECO:0000259" key="8">
    <source>
        <dbReference type="PROSITE" id="PS50922"/>
    </source>
</evidence>
<dbReference type="AlphaFoldDB" id="A0A2U3DRU6"/>
<name>A0A2U3DRU6_PURLI</name>
<keyword evidence="3 6" id="KW-0812">Transmembrane</keyword>
<keyword evidence="5 6" id="KW-0472">Membrane</keyword>
<comment type="similarity">
    <text evidence="2">Belongs to the sphingosine N-acyltransferase family.</text>
</comment>
<keyword evidence="4 7" id="KW-1133">Transmembrane helix</keyword>
<dbReference type="EMBL" id="LCWV01000040">
    <property type="protein sequence ID" value="PWI64978.1"/>
    <property type="molecule type" value="Genomic_DNA"/>
</dbReference>
<accession>A0A2U3DRU6</accession>
<comment type="caution">
    <text evidence="9">The sequence shown here is derived from an EMBL/GenBank/DDBJ whole genome shotgun (WGS) entry which is preliminary data.</text>
</comment>
<dbReference type="PROSITE" id="PS50922">
    <property type="entry name" value="TLC"/>
    <property type="match status" value="1"/>
</dbReference>
<dbReference type="PANTHER" id="PTHR12560">
    <property type="entry name" value="LONGEVITY ASSURANCE FACTOR 1 LAG1"/>
    <property type="match status" value="1"/>
</dbReference>
<dbReference type="SMART" id="SM00724">
    <property type="entry name" value="TLC"/>
    <property type="match status" value="1"/>
</dbReference>
<reference evidence="9 10" key="1">
    <citation type="journal article" date="2016" name="Front. Microbiol.">
        <title>Genome and transcriptome sequences reveal the specific parasitism of the nematophagous Purpureocillium lilacinum 36-1.</title>
        <authorList>
            <person name="Xie J."/>
            <person name="Li S."/>
            <person name="Mo C."/>
            <person name="Xiao X."/>
            <person name="Peng D."/>
            <person name="Wang G."/>
            <person name="Xiao Y."/>
        </authorList>
    </citation>
    <scope>NUCLEOTIDE SEQUENCE [LARGE SCALE GENOMIC DNA]</scope>
    <source>
        <strain evidence="9 10">36-1</strain>
    </source>
</reference>
<feature type="transmembrane region" description="Helical" evidence="7">
    <location>
        <begin position="298"/>
        <end position="318"/>
    </location>
</feature>
<sequence>MKFQGLTTWFLEKQTRITLNLLTLLSLLHIYLPWARPYTSQFFTLSAYNPTTGKYATSSGDLCFVTFFVVVSTGLRASAIDRVLRPLGRRWGISKQRAAVRFAEQAWLWLYSSSSYYLRMEALWTGWLDRELSGLMKAYFLTQLAFWIQQMMMVHVEKRRSDHWQMVLHQIVTILLVGGSYAYHQTKVGHLIMVLMDTVELFLPLAKCLKYLELRMACDVAFGVFMAWWSVARHILFIRICWSIYAELPRVVPSGCYVGEANDLRGPLPVPDNGWSHLIEPLYNPAGIICWDDAVRWAVLYCLLLLQALLVMWFTLILRVAKGLLNGKTVEDQRSDDEGAIEVGVGEVEDGKGEAECVGEGPLRQLRGCNRGSRPTKAD</sequence>
<feature type="transmembrane region" description="Helical" evidence="7">
    <location>
        <begin position="17"/>
        <end position="35"/>
    </location>
</feature>
<protein>
    <recommendedName>
        <fullName evidence="8">TLC domain-containing protein</fullName>
    </recommendedName>
</protein>
<evidence type="ECO:0000256" key="1">
    <source>
        <dbReference type="ARBA" id="ARBA00004141"/>
    </source>
</evidence>
<dbReference type="GO" id="GO:0050291">
    <property type="term" value="F:sphingosine N-acyltransferase activity"/>
    <property type="evidence" value="ECO:0007669"/>
    <property type="project" value="InterPro"/>
</dbReference>
<evidence type="ECO:0000256" key="7">
    <source>
        <dbReference type="SAM" id="Phobius"/>
    </source>
</evidence>
<feature type="domain" description="TLC" evidence="8">
    <location>
        <begin position="88"/>
        <end position="326"/>
    </location>
</feature>
<dbReference type="Pfam" id="PF03798">
    <property type="entry name" value="TRAM_LAG1_CLN8"/>
    <property type="match status" value="1"/>
</dbReference>
<dbReference type="InterPro" id="IPR016439">
    <property type="entry name" value="Lag1/Lac1-like"/>
</dbReference>
<comment type="subcellular location">
    <subcellularLocation>
        <location evidence="1">Membrane</location>
        <topology evidence="1">Multi-pass membrane protein</topology>
    </subcellularLocation>
</comment>
<proteinExistence type="inferred from homology"/>
<feature type="transmembrane region" description="Helical" evidence="7">
    <location>
        <begin position="55"/>
        <end position="77"/>
    </location>
</feature>
<dbReference type="Proteomes" id="UP000245956">
    <property type="component" value="Unassembled WGS sequence"/>
</dbReference>
<gene>
    <name evidence="9" type="ORF">PCL_08337</name>
</gene>
<evidence type="ECO:0000256" key="2">
    <source>
        <dbReference type="ARBA" id="ARBA00009808"/>
    </source>
</evidence>
<dbReference type="GO" id="GO:0016020">
    <property type="term" value="C:membrane"/>
    <property type="evidence" value="ECO:0007669"/>
    <property type="project" value="UniProtKB-SubCell"/>
</dbReference>
<evidence type="ECO:0000313" key="10">
    <source>
        <dbReference type="Proteomes" id="UP000245956"/>
    </source>
</evidence>
<dbReference type="PIRSF" id="PIRSF005225">
    <property type="entry name" value="LAG1_LAC1"/>
    <property type="match status" value="1"/>
</dbReference>
<dbReference type="PANTHER" id="PTHR12560:SF0">
    <property type="entry name" value="LD18904P"/>
    <property type="match status" value="1"/>
</dbReference>
<evidence type="ECO:0000256" key="4">
    <source>
        <dbReference type="ARBA" id="ARBA00022989"/>
    </source>
</evidence>